<dbReference type="OrthoDB" id="6463896at2"/>
<evidence type="ECO:0000313" key="5">
    <source>
        <dbReference type="EMBL" id="VEG13803.1"/>
    </source>
</evidence>
<dbReference type="Proteomes" id="UP000274100">
    <property type="component" value="Chromosome"/>
</dbReference>
<dbReference type="AlphaFoldDB" id="A0A3S4QQP5"/>
<dbReference type="PANTHER" id="PTHR23530">
    <property type="entry name" value="TRANSPORT PROTEIN-RELATED"/>
    <property type="match status" value="1"/>
</dbReference>
<gene>
    <name evidence="5" type="ORF">NCTC10297_01776</name>
</gene>
<feature type="transmembrane region" description="Helical" evidence="4">
    <location>
        <begin position="77"/>
        <end position="96"/>
    </location>
</feature>
<dbReference type="CDD" id="cd06174">
    <property type="entry name" value="MFS"/>
    <property type="match status" value="1"/>
</dbReference>
<dbReference type="InterPro" id="IPR036259">
    <property type="entry name" value="MFS_trans_sf"/>
</dbReference>
<dbReference type="KEGG" id="mcun:NCTC10297_01776"/>
<feature type="transmembrane region" description="Helical" evidence="4">
    <location>
        <begin position="146"/>
        <end position="163"/>
    </location>
</feature>
<evidence type="ECO:0000256" key="1">
    <source>
        <dbReference type="ARBA" id="ARBA00022692"/>
    </source>
</evidence>
<evidence type="ECO:0000256" key="4">
    <source>
        <dbReference type="SAM" id="Phobius"/>
    </source>
</evidence>
<feature type="transmembrane region" description="Helical" evidence="4">
    <location>
        <begin position="362"/>
        <end position="380"/>
    </location>
</feature>
<feature type="transmembrane region" description="Helical" evidence="4">
    <location>
        <begin position="386"/>
        <end position="405"/>
    </location>
</feature>
<organism evidence="5 6">
    <name type="scientific">Moraxella cuniculi</name>
    <dbReference type="NCBI Taxonomy" id="34061"/>
    <lineage>
        <taxon>Bacteria</taxon>
        <taxon>Pseudomonadati</taxon>
        <taxon>Pseudomonadota</taxon>
        <taxon>Gammaproteobacteria</taxon>
        <taxon>Moraxellales</taxon>
        <taxon>Moraxellaceae</taxon>
        <taxon>Moraxella</taxon>
    </lineage>
</organism>
<dbReference type="Pfam" id="PF07690">
    <property type="entry name" value="MFS_1"/>
    <property type="match status" value="1"/>
</dbReference>
<feature type="transmembrane region" description="Helical" evidence="4">
    <location>
        <begin position="296"/>
        <end position="313"/>
    </location>
</feature>
<feature type="transmembrane region" description="Helical" evidence="4">
    <location>
        <begin position="319"/>
        <end position="341"/>
    </location>
</feature>
<protein>
    <submittedName>
        <fullName evidence="5">Multidrug resistance protein</fullName>
    </submittedName>
</protein>
<dbReference type="EMBL" id="LR134343">
    <property type="protein sequence ID" value="VEG13803.1"/>
    <property type="molecule type" value="Genomic_DNA"/>
</dbReference>
<feature type="transmembrane region" description="Helical" evidence="4">
    <location>
        <begin position="229"/>
        <end position="250"/>
    </location>
</feature>
<feature type="transmembrane region" description="Helical" evidence="4">
    <location>
        <begin position="12"/>
        <end position="38"/>
    </location>
</feature>
<evidence type="ECO:0000256" key="3">
    <source>
        <dbReference type="ARBA" id="ARBA00023136"/>
    </source>
</evidence>
<keyword evidence="1 4" id="KW-0812">Transmembrane</keyword>
<feature type="transmembrane region" description="Helical" evidence="4">
    <location>
        <begin position="50"/>
        <end position="70"/>
    </location>
</feature>
<evidence type="ECO:0000313" key="6">
    <source>
        <dbReference type="Proteomes" id="UP000274100"/>
    </source>
</evidence>
<evidence type="ECO:0000256" key="2">
    <source>
        <dbReference type="ARBA" id="ARBA00022989"/>
    </source>
</evidence>
<name>A0A3S4QQP5_9GAMM</name>
<feature type="transmembrane region" description="Helical" evidence="4">
    <location>
        <begin position="262"/>
        <end position="284"/>
    </location>
</feature>
<sequence>MPIAKLTKFPTNLKLIVFYGVAFGSFRMLIGGVSVLYLLSRGVSLADLGLLKSFQFALMMFLDLPLSYLTDRYSRKLSTILGIVFGAAWLLMTAAASDLWQFYLAEAFNAVSLSLFNGAYISYLIDIKNKTAPELSTKTLLAYDNKYNSLGMAICAFVGAAFISPQTSAIWYIAGVLLLIIAAGAWLHMPSDQQTPQATSTTNHQDNKLLMVARHAKQLTDILKHKPQIAYALVVISILLVYFQILVQLWQPLVDIVNPSTFGWVYGLFFSVLSIAQILSSSFVDNDKLSAMHKKIAIVALLTIALLFMAISVDFATKSWYTTVGILLSLSLMFFVIKVLMIEASATFHDIIPDAHRSVLDALGFFASRLVLLVLFPLITYLTDRLGFAVLVGIFVMILAVYFVIKYKINKANLA</sequence>
<dbReference type="RefSeq" id="WP_126331442.1">
    <property type="nucleotide sequence ID" value="NZ_LR134343.1"/>
</dbReference>
<dbReference type="InterPro" id="IPR011701">
    <property type="entry name" value="MFS"/>
</dbReference>
<dbReference type="SUPFAM" id="SSF103473">
    <property type="entry name" value="MFS general substrate transporter"/>
    <property type="match status" value="1"/>
</dbReference>
<feature type="transmembrane region" description="Helical" evidence="4">
    <location>
        <begin position="102"/>
        <end position="125"/>
    </location>
</feature>
<proteinExistence type="predicted"/>
<dbReference type="Gene3D" id="1.20.1250.20">
    <property type="entry name" value="MFS general substrate transporter like domains"/>
    <property type="match status" value="1"/>
</dbReference>
<keyword evidence="2 4" id="KW-1133">Transmembrane helix</keyword>
<accession>A0A3S4QQP5</accession>
<keyword evidence="3 4" id="KW-0472">Membrane</keyword>
<feature type="transmembrane region" description="Helical" evidence="4">
    <location>
        <begin position="169"/>
        <end position="187"/>
    </location>
</feature>
<dbReference type="PANTHER" id="PTHR23530:SF1">
    <property type="entry name" value="PERMEASE, MAJOR FACILITATOR SUPERFAMILY-RELATED"/>
    <property type="match status" value="1"/>
</dbReference>
<reference evidence="5 6" key="1">
    <citation type="submission" date="2018-12" db="EMBL/GenBank/DDBJ databases">
        <authorList>
            <consortium name="Pathogen Informatics"/>
        </authorList>
    </citation>
    <scope>NUCLEOTIDE SEQUENCE [LARGE SCALE GENOMIC DNA]</scope>
    <source>
        <strain evidence="5 6">NCTC10297</strain>
    </source>
</reference>
<dbReference type="GO" id="GO:0022857">
    <property type="term" value="F:transmembrane transporter activity"/>
    <property type="evidence" value="ECO:0007669"/>
    <property type="project" value="InterPro"/>
</dbReference>
<dbReference type="InterPro" id="IPR053160">
    <property type="entry name" value="MFS_DHA3_Transporter"/>
</dbReference>